<comment type="caution">
    <text evidence="2">The sequence shown here is derived from an EMBL/GenBank/DDBJ whole genome shotgun (WGS) entry which is preliminary data.</text>
</comment>
<evidence type="ECO:0000313" key="2">
    <source>
        <dbReference type="EMBL" id="KAH7404399.1"/>
    </source>
</evidence>
<dbReference type="Proteomes" id="UP000825935">
    <property type="component" value="Chromosome 15"/>
</dbReference>
<organism evidence="2 3">
    <name type="scientific">Ceratopteris richardii</name>
    <name type="common">Triangle waterfern</name>
    <dbReference type="NCBI Taxonomy" id="49495"/>
    <lineage>
        <taxon>Eukaryota</taxon>
        <taxon>Viridiplantae</taxon>
        <taxon>Streptophyta</taxon>
        <taxon>Embryophyta</taxon>
        <taxon>Tracheophyta</taxon>
        <taxon>Polypodiopsida</taxon>
        <taxon>Polypodiidae</taxon>
        <taxon>Polypodiales</taxon>
        <taxon>Pteridineae</taxon>
        <taxon>Pteridaceae</taxon>
        <taxon>Parkerioideae</taxon>
        <taxon>Ceratopteris</taxon>
    </lineage>
</organism>
<dbReference type="EMBL" id="CM035420">
    <property type="protein sequence ID" value="KAH7404399.1"/>
    <property type="molecule type" value="Genomic_DNA"/>
</dbReference>
<protein>
    <submittedName>
        <fullName evidence="2">Uncharacterized protein</fullName>
    </submittedName>
</protein>
<sequence length="114" mass="13263">MLLVLRYCCRWDKRLQLSPDIYRKNQFWLTRINDLGIGTARFLEMQVDIQCKPSVKRQDPCFSTEDSVHVKKMNDLSSKVQAKDQEKENFSVFFFFLSAASFLVCAGFGIIVLV</sequence>
<dbReference type="AlphaFoldDB" id="A0A8T2T648"/>
<reference evidence="2" key="1">
    <citation type="submission" date="2021-08" db="EMBL/GenBank/DDBJ databases">
        <title>WGS assembly of Ceratopteris richardii.</title>
        <authorList>
            <person name="Marchant D.B."/>
            <person name="Chen G."/>
            <person name="Jenkins J."/>
            <person name="Shu S."/>
            <person name="Leebens-Mack J."/>
            <person name="Grimwood J."/>
            <person name="Schmutz J."/>
            <person name="Soltis P."/>
            <person name="Soltis D."/>
            <person name="Chen Z.-H."/>
        </authorList>
    </citation>
    <scope>NUCLEOTIDE SEQUENCE</scope>
    <source>
        <strain evidence="2">Whitten #5841</strain>
        <tissue evidence="2">Leaf</tissue>
    </source>
</reference>
<accession>A0A8T2T648</accession>
<keyword evidence="1" id="KW-0812">Transmembrane</keyword>
<evidence type="ECO:0000313" key="3">
    <source>
        <dbReference type="Proteomes" id="UP000825935"/>
    </source>
</evidence>
<feature type="transmembrane region" description="Helical" evidence="1">
    <location>
        <begin position="92"/>
        <end position="113"/>
    </location>
</feature>
<keyword evidence="3" id="KW-1185">Reference proteome</keyword>
<name>A0A8T2T648_CERRI</name>
<gene>
    <name evidence="2" type="ORF">KP509_15G023600</name>
</gene>
<evidence type="ECO:0000256" key="1">
    <source>
        <dbReference type="SAM" id="Phobius"/>
    </source>
</evidence>
<keyword evidence="1" id="KW-0472">Membrane</keyword>
<keyword evidence="1" id="KW-1133">Transmembrane helix</keyword>
<proteinExistence type="predicted"/>